<evidence type="ECO:0000313" key="3">
    <source>
        <dbReference type="EMBL" id="ANF17054.1"/>
    </source>
</evidence>
<dbReference type="EMBL" id="CP011299">
    <property type="protein sequence ID" value="ANF17054.1"/>
    <property type="molecule type" value="Genomic_DNA"/>
</dbReference>
<dbReference type="AlphaFoldDB" id="A0A172WDK6"/>
<dbReference type="GO" id="GO:0006006">
    <property type="term" value="P:glucose metabolic process"/>
    <property type="evidence" value="ECO:0007669"/>
    <property type="project" value="UniProtKB-KW"/>
</dbReference>
<evidence type="ECO:0000256" key="2">
    <source>
        <dbReference type="ARBA" id="ARBA00022526"/>
    </source>
</evidence>
<dbReference type="PANTHER" id="PTHR30344">
    <property type="entry name" value="6-PHOSPHOGLUCONOLACTONASE-RELATED"/>
    <property type="match status" value="1"/>
</dbReference>
<name>A0A172WDK6_BUCSC</name>
<reference evidence="3 4" key="1">
    <citation type="submission" date="2015-04" db="EMBL/GenBank/DDBJ databases">
        <title>Buchnera aphidicola assembly.</title>
        <authorList>
            <person name="Zhang Y."/>
        </authorList>
    </citation>
    <scope>NUCLEOTIDE SEQUENCE [LARGE SCALE GENOMIC DNA]</scope>
    <source>
        <strain evidence="3 4">SC</strain>
    </source>
</reference>
<dbReference type="PANTHER" id="PTHR30344:SF1">
    <property type="entry name" value="6-PHOSPHOGLUCONOLACTONASE"/>
    <property type="match status" value="1"/>
</dbReference>
<evidence type="ECO:0008006" key="5">
    <source>
        <dbReference type="Google" id="ProtNLM"/>
    </source>
</evidence>
<dbReference type="Proteomes" id="UP000077654">
    <property type="component" value="Chromosome"/>
</dbReference>
<dbReference type="OrthoDB" id="9790815at2"/>
<evidence type="ECO:0000256" key="1">
    <source>
        <dbReference type="ARBA" id="ARBA00005564"/>
    </source>
</evidence>
<dbReference type="RefSeq" id="WP_075474173.1">
    <property type="nucleotide sequence ID" value="NZ_CP011299.1"/>
</dbReference>
<dbReference type="STRING" id="118110.XW81_01370"/>
<dbReference type="PATRIC" id="fig|118110.3.peg.275"/>
<sequence length="330" mass="37603">MKNIVYVSSANSQQIEVWELNPDSSLYLIQILKLKGEPQPILISSDKKRLYVGIRPKFRICSHIINSNGTLEEIGYSNISFSVNHFSINESETHLFSSSYHYNCINVSPIDSSGFIHPVIQTINEIKGCHSSLVYNKNVFVSSLKDNRIYLYNFTKEGILVEHKKKFISFKKNCGPRHIIFQKNMNRLFSINEIDGTLSILNVSSLCNRITFKKNIDIIPNKNQKPAWSSDIHISPCTKFLYASDRGNNSITILKNHSDINSIKILGYVQTEVQPRSFDISKNGKNLIVAGELSNSISVYDRNKVTGFLKLKNRYPTGNRPVWISIHEIS</sequence>
<dbReference type="GO" id="GO:0005829">
    <property type="term" value="C:cytosol"/>
    <property type="evidence" value="ECO:0007669"/>
    <property type="project" value="TreeGrafter"/>
</dbReference>
<dbReference type="InterPro" id="IPR019405">
    <property type="entry name" value="Lactonase_7-beta_prop"/>
</dbReference>
<proteinExistence type="inferred from homology"/>
<evidence type="ECO:0000313" key="4">
    <source>
        <dbReference type="Proteomes" id="UP000077654"/>
    </source>
</evidence>
<keyword evidence="4" id="KW-1185">Reference proteome</keyword>
<keyword evidence="2" id="KW-0119">Carbohydrate metabolism</keyword>
<dbReference type="InterPro" id="IPR050282">
    <property type="entry name" value="Cycloisomerase_2"/>
</dbReference>
<gene>
    <name evidence="3" type="ORF">XW81_01370</name>
</gene>
<organism evidence="3 4">
    <name type="scientific">Buchnera aphidicola subsp. Schlechtendalia chinensis</name>
    <dbReference type="NCBI Taxonomy" id="118110"/>
    <lineage>
        <taxon>Bacteria</taxon>
        <taxon>Pseudomonadati</taxon>
        <taxon>Pseudomonadota</taxon>
        <taxon>Gammaproteobacteria</taxon>
        <taxon>Enterobacterales</taxon>
        <taxon>Erwiniaceae</taxon>
        <taxon>Buchnera</taxon>
    </lineage>
</organism>
<dbReference type="Gene3D" id="2.130.10.10">
    <property type="entry name" value="YVTN repeat-like/Quinoprotein amine dehydrogenase"/>
    <property type="match status" value="1"/>
</dbReference>
<dbReference type="Pfam" id="PF10282">
    <property type="entry name" value="Lactonase"/>
    <property type="match status" value="1"/>
</dbReference>
<protein>
    <recommendedName>
        <fullName evidence="5">6-phosphogluconolactonase</fullName>
    </recommendedName>
</protein>
<dbReference type="InterPro" id="IPR015943">
    <property type="entry name" value="WD40/YVTN_repeat-like_dom_sf"/>
</dbReference>
<dbReference type="SUPFAM" id="SSF50974">
    <property type="entry name" value="Nitrous oxide reductase, N-terminal domain"/>
    <property type="match status" value="1"/>
</dbReference>
<keyword evidence="2" id="KW-0313">Glucose metabolism</keyword>
<dbReference type="InterPro" id="IPR011045">
    <property type="entry name" value="N2O_reductase_N"/>
</dbReference>
<dbReference type="GO" id="GO:0017057">
    <property type="term" value="F:6-phosphogluconolactonase activity"/>
    <property type="evidence" value="ECO:0007669"/>
    <property type="project" value="TreeGrafter"/>
</dbReference>
<accession>A0A172WDK6</accession>
<comment type="similarity">
    <text evidence="1">Belongs to the cycloisomerase 2 family.</text>
</comment>